<dbReference type="GO" id="GO:0005737">
    <property type="term" value="C:cytoplasm"/>
    <property type="evidence" value="ECO:0007669"/>
    <property type="project" value="TreeGrafter"/>
</dbReference>
<reference evidence="9" key="1">
    <citation type="submission" date="2020-11" db="EMBL/GenBank/DDBJ databases">
        <authorList>
            <person name="Tran Van P."/>
        </authorList>
    </citation>
    <scope>NUCLEOTIDE SEQUENCE</scope>
</reference>
<dbReference type="InterPro" id="IPR011989">
    <property type="entry name" value="ARM-like"/>
</dbReference>
<feature type="domain" description="Importin N-terminal" evidence="8">
    <location>
        <begin position="43"/>
        <end position="93"/>
    </location>
</feature>
<evidence type="ECO:0000256" key="3">
    <source>
        <dbReference type="ARBA" id="ARBA00011422"/>
    </source>
</evidence>
<comment type="similarity">
    <text evidence="2">Belongs to the importin beta family.</text>
</comment>
<dbReference type="InterPro" id="IPR051345">
    <property type="entry name" value="Importin_beta-like_NTR"/>
</dbReference>
<dbReference type="OrthoDB" id="2016913at2759"/>
<evidence type="ECO:0000256" key="1">
    <source>
        <dbReference type="ARBA" id="ARBA00004123"/>
    </source>
</evidence>
<comment type="subunit">
    <text evidence="3">Interacts with UBC9, RAN, RBM8A, eIF-1A and PAX6.</text>
</comment>
<evidence type="ECO:0000256" key="7">
    <source>
        <dbReference type="ARBA" id="ARBA00023242"/>
    </source>
</evidence>
<evidence type="ECO:0000313" key="9">
    <source>
        <dbReference type="EMBL" id="CAD7619946.1"/>
    </source>
</evidence>
<dbReference type="Proteomes" id="UP000759131">
    <property type="component" value="Unassembled WGS sequence"/>
</dbReference>
<organism evidence="9">
    <name type="scientific">Medioppia subpectinata</name>
    <dbReference type="NCBI Taxonomy" id="1979941"/>
    <lineage>
        <taxon>Eukaryota</taxon>
        <taxon>Metazoa</taxon>
        <taxon>Ecdysozoa</taxon>
        <taxon>Arthropoda</taxon>
        <taxon>Chelicerata</taxon>
        <taxon>Arachnida</taxon>
        <taxon>Acari</taxon>
        <taxon>Acariformes</taxon>
        <taxon>Sarcoptiformes</taxon>
        <taxon>Oribatida</taxon>
        <taxon>Brachypylina</taxon>
        <taxon>Oppioidea</taxon>
        <taxon>Oppiidae</taxon>
        <taxon>Medioppia</taxon>
    </lineage>
</organism>
<dbReference type="InterPro" id="IPR040520">
    <property type="entry name" value="Importin_rep_3"/>
</dbReference>
<dbReference type="InterPro" id="IPR016024">
    <property type="entry name" value="ARM-type_fold"/>
</dbReference>
<dbReference type="EMBL" id="CAJPIZ010000086">
    <property type="protein sequence ID" value="CAG2100376.1"/>
    <property type="molecule type" value="Genomic_DNA"/>
</dbReference>
<dbReference type="Pfam" id="PF08389">
    <property type="entry name" value="Xpo1"/>
    <property type="match status" value="1"/>
</dbReference>
<dbReference type="Pfam" id="PF18773">
    <property type="entry name" value="Importin_rep"/>
    <property type="match status" value="1"/>
</dbReference>
<evidence type="ECO:0000256" key="6">
    <source>
        <dbReference type="ARBA" id="ARBA00022737"/>
    </source>
</evidence>
<evidence type="ECO:0000256" key="4">
    <source>
        <dbReference type="ARBA" id="ARBA00016020"/>
    </source>
</evidence>
<dbReference type="InterPro" id="IPR057941">
    <property type="entry name" value="TPR_TNPO3_IPO13_2nd"/>
</dbReference>
<gene>
    <name evidence="9" type="ORF">OSB1V03_LOCUS443</name>
</gene>
<dbReference type="GO" id="GO:0006606">
    <property type="term" value="P:protein import into nucleus"/>
    <property type="evidence" value="ECO:0007669"/>
    <property type="project" value="TreeGrafter"/>
</dbReference>
<dbReference type="PANTHER" id="PTHR12363">
    <property type="entry name" value="TRANSPORTIN 3 AND IMPORTIN 13"/>
    <property type="match status" value="1"/>
</dbReference>
<keyword evidence="6" id="KW-0677">Repeat</keyword>
<accession>A0A7R9KBF6</accession>
<dbReference type="EMBL" id="OC854661">
    <property type="protein sequence ID" value="CAD7619946.1"/>
    <property type="molecule type" value="Genomic_DNA"/>
</dbReference>
<proteinExistence type="inferred from homology"/>
<dbReference type="Pfam" id="PF24138">
    <property type="entry name" value="TPR_TNPO3_IPO13_2nd"/>
    <property type="match status" value="1"/>
</dbReference>
<dbReference type="GO" id="GO:0031267">
    <property type="term" value="F:small GTPase binding"/>
    <property type="evidence" value="ECO:0007669"/>
    <property type="project" value="InterPro"/>
</dbReference>
<sequence length="941" mass="106995">MDLKIEDIERLIHEFYHNSSQSSHSEANQYLTCVQVSAQAWDVVSVLLNPSKPLEVQYFGASTLYTKVTKFYHELDPHKQSDLKNQLLQLLISYLSLEGTKIVVTRIVVSLAAYVIHSVANNWENAVTDLVNTLQPNKLPHIPVNRVLQTLMDLLSAIPEEFQTIYMTQHQKIVIRSALLKFNEQIFAIVLSLMSEPQLPDEIRLSTIKCFSNWSQNMGPLLIADNHEEIVLLVLQSVCNENVSQTAVEAITTIYSHPEMQKQPNLVLKLMDHMMGLEPTLNKAIQESNPEMSNNIYTLFIQITETHSRLLLDTLIDKPENRHNILKAIAVVLQCSSTPGYHSIDETCSEQTFNFWYTLQDDIIASDESRIETYLTLFNPIFHSLIDAFLVKVRYPMDSVYENEWNSYDRESFRCYRQDIGDSFMYCYNILRVSMLSSLLSHFEVAANQLASSMAADQHKSWQYFEAVLFAFSSVAENIGPSESVYLQQLFNALPNIPFAYVTSARLLATAMDTLTAYAEWISNNSSYLPNVLTLLMIGLKSTEYVTISATMALKDITRECQHILRPFAQQILSVCDQSLSPESHLKPKEKSRIMCSIGLTLSVLPLEDIMIAINKLLTPIITDIHNVLNQCDRESSNIDNETVRTHVSAQLSMLAMLFSTLDVNVKRNDSGDEQQIVTTFKDHNSSPQPIYIILEQVLPIFNSIGTKWPTDEAITESLCECIKKSVITLLDEIKPLVPKILELLLFVFKISDIRQQTALLEVFYSVLANIVKRVPALFSSTSLDVSTLFRCAMSALILPEKPTVRYSSAFISEFVILSREVEPMCKVVNDEIENLVGQVFVVIGGTYDSPRCVVEHMADIVMALNWKYFDNLTRCVNALILKDGFPTAHVNHEKKTHFVRLILSQRKNKRKLKEVINEFSLTCRGLIGNEYSNQMIKLPF</sequence>
<evidence type="ECO:0000313" key="10">
    <source>
        <dbReference type="Proteomes" id="UP000759131"/>
    </source>
</evidence>
<dbReference type="Gene3D" id="1.25.10.10">
    <property type="entry name" value="Leucine-rich Repeat Variant"/>
    <property type="match status" value="1"/>
</dbReference>
<comment type="subcellular location">
    <subcellularLocation>
        <location evidence="1">Nucleus</location>
    </subcellularLocation>
</comment>
<dbReference type="PANTHER" id="PTHR12363:SF33">
    <property type="entry name" value="IMPORTIN-13"/>
    <property type="match status" value="1"/>
</dbReference>
<keyword evidence="7" id="KW-0539">Nucleus</keyword>
<dbReference type="SUPFAM" id="SSF48371">
    <property type="entry name" value="ARM repeat"/>
    <property type="match status" value="1"/>
</dbReference>
<dbReference type="Pfam" id="PF18806">
    <property type="entry name" value="Importin_rep_3"/>
    <property type="match status" value="1"/>
</dbReference>
<keyword evidence="5" id="KW-0813">Transport</keyword>
<dbReference type="AlphaFoldDB" id="A0A7R9KBF6"/>
<keyword evidence="10" id="KW-1185">Reference proteome</keyword>
<dbReference type="InterPro" id="IPR013598">
    <property type="entry name" value="Exportin-1/Importin-b-like"/>
</dbReference>
<dbReference type="PROSITE" id="PS50166">
    <property type="entry name" value="IMPORTIN_B_NT"/>
    <property type="match status" value="1"/>
</dbReference>
<dbReference type="Pfam" id="PF03810">
    <property type="entry name" value="IBN_N"/>
    <property type="match status" value="1"/>
</dbReference>
<dbReference type="SMART" id="SM00913">
    <property type="entry name" value="IBN_N"/>
    <property type="match status" value="1"/>
</dbReference>
<name>A0A7R9KBF6_9ACAR</name>
<dbReference type="InterPro" id="IPR001494">
    <property type="entry name" value="Importin-beta_N"/>
</dbReference>
<evidence type="ECO:0000256" key="2">
    <source>
        <dbReference type="ARBA" id="ARBA00007991"/>
    </source>
</evidence>
<protein>
    <recommendedName>
        <fullName evidence="4">Importin-13</fullName>
    </recommendedName>
</protein>
<dbReference type="GO" id="GO:0005634">
    <property type="term" value="C:nucleus"/>
    <property type="evidence" value="ECO:0007669"/>
    <property type="project" value="UniProtKB-SubCell"/>
</dbReference>
<evidence type="ECO:0000259" key="8">
    <source>
        <dbReference type="PROSITE" id="PS50166"/>
    </source>
</evidence>
<dbReference type="InterPro" id="IPR040709">
    <property type="entry name" value="Importin_rep_1"/>
</dbReference>
<evidence type="ECO:0000256" key="5">
    <source>
        <dbReference type="ARBA" id="ARBA00022448"/>
    </source>
</evidence>